<dbReference type="PROSITE" id="PS00198">
    <property type="entry name" value="4FE4S_FER_1"/>
    <property type="match status" value="1"/>
</dbReference>
<feature type="domain" description="4Fe-4S ferredoxin-type" evidence="4">
    <location>
        <begin position="62"/>
        <end position="91"/>
    </location>
</feature>
<dbReference type="OrthoDB" id="9800445at2"/>
<organism evidence="5 6">
    <name type="scientific">Bradyrhizobium retamae</name>
    <dbReference type="NCBI Taxonomy" id="1300035"/>
    <lineage>
        <taxon>Bacteria</taxon>
        <taxon>Pseudomonadati</taxon>
        <taxon>Pseudomonadota</taxon>
        <taxon>Alphaproteobacteria</taxon>
        <taxon>Hyphomicrobiales</taxon>
        <taxon>Nitrobacteraceae</taxon>
        <taxon>Bradyrhizobium</taxon>
    </lineage>
</organism>
<dbReference type="SUPFAM" id="SSF54862">
    <property type="entry name" value="4Fe-4S ferredoxins"/>
    <property type="match status" value="1"/>
</dbReference>
<dbReference type="PROSITE" id="PS51379">
    <property type="entry name" value="4FE4S_FER_2"/>
    <property type="match status" value="1"/>
</dbReference>
<dbReference type="Pfam" id="PF12838">
    <property type="entry name" value="Fer4_7"/>
    <property type="match status" value="1"/>
</dbReference>
<evidence type="ECO:0000256" key="3">
    <source>
        <dbReference type="ARBA" id="ARBA00023014"/>
    </source>
</evidence>
<comment type="caution">
    <text evidence="5">The sequence shown here is derived from an EMBL/GenBank/DDBJ whole genome shotgun (WGS) entry which is preliminary data.</text>
</comment>
<keyword evidence="1" id="KW-0479">Metal-binding</keyword>
<keyword evidence="2" id="KW-0408">Iron</keyword>
<dbReference type="GO" id="GO:0051536">
    <property type="term" value="F:iron-sulfur cluster binding"/>
    <property type="evidence" value="ECO:0007669"/>
    <property type="project" value="UniProtKB-KW"/>
</dbReference>
<evidence type="ECO:0000259" key="4">
    <source>
        <dbReference type="PROSITE" id="PS51379"/>
    </source>
</evidence>
<proteinExistence type="predicted"/>
<sequence length="97" mass="9682">MKTQGKAPGPSRRALFRGQLLSKPIAVIGDGCLAEAGIVCRSCGDACPASAIRFRPRIGLPSQAIVSEAACTGCGECVGACPGDAVTLGAARHEAAS</sequence>
<keyword evidence="6" id="KW-1185">Reference proteome</keyword>
<dbReference type="Proteomes" id="UP000052023">
    <property type="component" value="Unassembled WGS sequence"/>
</dbReference>
<dbReference type="EMBL" id="LLYA01000160">
    <property type="protein sequence ID" value="KRR23261.1"/>
    <property type="molecule type" value="Genomic_DNA"/>
</dbReference>
<name>A0A0R3MZA3_9BRAD</name>
<dbReference type="Gene3D" id="3.30.70.20">
    <property type="match status" value="1"/>
</dbReference>
<protein>
    <recommendedName>
        <fullName evidence="4">4Fe-4S ferredoxin-type domain-containing protein</fullName>
    </recommendedName>
</protein>
<accession>A0A0R3MZA3</accession>
<evidence type="ECO:0000313" key="6">
    <source>
        <dbReference type="Proteomes" id="UP000052023"/>
    </source>
</evidence>
<keyword evidence="3" id="KW-0411">Iron-sulfur</keyword>
<dbReference type="RefSeq" id="WP_082637575.1">
    <property type="nucleotide sequence ID" value="NZ_LLYA01000160.1"/>
</dbReference>
<gene>
    <name evidence="5" type="ORF">CQ13_27630</name>
</gene>
<evidence type="ECO:0000256" key="2">
    <source>
        <dbReference type="ARBA" id="ARBA00023004"/>
    </source>
</evidence>
<dbReference type="AlphaFoldDB" id="A0A0R3MZA3"/>
<dbReference type="GO" id="GO:0046872">
    <property type="term" value="F:metal ion binding"/>
    <property type="evidence" value="ECO:0007669"/>
    <property type="project" value="UniProtKB-KW"/>
</dbReference>
<evidence type="ECO:0000313" key="5">
    <source>
        <dbReference type="EMBL" id="KRR23261.1"/>
    </source>
</evidence>
<dbReference type="InterPro" id="IPR017900">
    <property type="entry name" value="4Fe4S_Fe_S_CS"/>
</dbReference>
<reference evidence="5 6" key="1">
    <citation type="submission" date="2014-03" db="EMBL/GenBank/DDBJ databases">
        <title>Bradyrhizobium valentinum sp. nov., isolated from effective nodules of Lupinus mariae-josephae, a lupine endemic of basic-lime soils in Eastern Spain.</title>
        <authorList>
            <person name="Duran D."/>
            <person name="Rey L."/>
            <person name="Navarro A."/>
            <person name="Busquets A."/>
            <person name="Imperial J."/>
            <person name="Ruiz-Argueso T."/>
        </authorList>
    </citation>
    <scope>NUCLEOTIDE SEQUENCE [LARGE SCALE GENOMIC DNA]</scope>
    <source>
        <strain evidence="5 6">Ro19</strain>
    </source>
</reference>
<dbReference type="InterPro" id="IPR017896">
    <property type="entry name" value="4Fe4S_Fe-S-bd"/>
</dbReference>
<evidence type="ECO:0000256" key="1">
    <source>
        <dbReference type="ARBA" id="ARBA00022723"/>
    </source>
</evidence>